<dbReference type="OrthoDB" id="2451965at2"/>
<dbReference type="Gene3D" id="3.40.50.1110">
    <property type="entry name" value="SGNH hydrolase"/>
    <property type="match status" value="1"/>
</dbReference>
<evidence type="ECO:0000313" key="2">
    <source>
        <dbReference type="EMBL" id="KIL49871.1"/>
    </source>
</evidence>
<evidence type="ECO:0008006" key="4">
    <source>
        <dbReference type="Google" id="ProtNLM"/>
    </source>
</evidence>
<protein>
    <recommendedName>
        <fullName evidence="4">SGNH/GDSL hydrolase family protein</fullName>
    </recommendedName>
</protein>
<organism evidence="2 3">
    <name type="scientific">Jeotgalibacillus soli</name>
    <dbReference type="NCBI Taxonomy" id="889306"/>
    <lineage>
        <taxon>Bacteria</taxon>
        <taxon>Bacillati</taxon>
        <taxon>Bacillota</taxon>
        <taxon>Bacilli</taxon>
        <taxon>Bacillales</taxon>
        <taxon>Caryophanaceae</taxon>
        <taxon>Jeotgalibacillus</taxon>
    </lineage>
</organism>
<gene>
    <name evidence="2" type="ORF">KP78_13390</name>
</gene>
<proteinExistence type="predicted"/>
<name>A0A0C2VZS3_9BACL</name>
<reference evidence="2 3" key="1">
    <citation type="submission" date="2015-01" db="EMBL/GenBank/DDBJ databases">
        <title>Genome sequencing of Jeotgalibacillus soli.</title>
        <authorList>
            <person name="Goh K.M."/>
            <person name="Chan K.-G."/>
            <person name="Yaakop A.S."/>
            <person name="Ee R."/>
            <person name="Gan H.M."/>
            <person name="Chan C.S."/>
        </authorList>
    </citation>
    <scope>NUCLEOTIDE SEQUENCE [LARGE SCALE GENOMIC DNA]</scope>
    <source>
        <strain evidence="2 3">P9</strain>
    </source>
</reference>
<dbReference type="InterPro" id="IPR036514">
    <property type="entry name" value="SGNH_hydro_sf"/>
</dbReference>
<comment type="caution">
    <text evidence="2">The sequence shown here is derived from an EMBL/GenBank/DDBJ whole genome shotgun (WGS) entry which is preliminary data.</text>
</comment>
<accession>A0A0C2VZS3</accession>
<evidence type="ECO:0000313" key="3">
    <source>
        <dbReference type="Proteomes" id="UP000031938"/>
    </source>
</evidence>
<dbReference type="RefSeq" id="WP_041087142.1">
    <property type="nucleotide sequence ID" value="NZ_JXRP01000009.1"/>
</dbReference>
<evidence type="ECO:0000256" key="1">
    <source>
        <dbReference type="SAM" id="MobiDB-lite"/>
    </source>
</evidence>
<feature type="compositionally biased region" description="Polar residues" evidence="1">
    <location>
        <begin position="31"/>
        <end position="42"/>
    </location>
</feature>
<dbReference type="EMBL" id="JXRP01000009">
    <property type="protein sequence ID" value="KIL49871.1"/>
    <property type="molecule type" value="Genomic_DNA"/>
</dbReference>
<dbReference type="PATRIC" id="fig|889306.3.peg.1348"/>
<feature type="compositionally biased region" description="Polar residues" evidence="1">
    <location>
        <begin position="55"/>
        <end position="67"/>
    </location>
</feature>
<dbReference type="SUPFAM" id="SSF52266">
    <property type="entry name" value="SGNH hydrolase"/>
    <property type="match status" value="1"/>
</dbReference>
<sequence>MINKAILVLCIVLTGFVVFWGQHSWSKQQESIHTHTATPVSNKESEDKAADEPKSVNTNPADSETLSNLISNQPENVQKMWLEHQQNDRPVDITFVASGFALLSEENWTTLLEDEMTAVYEDEDLQLNFTVVEWEGNSVDWLTSIKNSSTDFAEADLVVYEIPTIYDNGEVEPEDQQINMEEFISFLLENYPDTHLFVQPSQPLYNAAIYPEHVAGVRLIAEQLNIPYLDHWTDWPDSDDPELENYLTEDSDPNELGNSTWGTYLSNYFTGN</sequence>
<keyword evidence="3" id="KW-1185">Reference proteome</keyword>
<feature type="compositionally biased region" description="Basic and acidic residues" evidence="1">
    <location>
        <begin position="43"/>
        <end position="54"/>
    </location>
</feature>
<feature type="region of interest" description="Disordered" evidence="1">
    <location>
        <begin position="31"/>
        <end position="67"/>
    </location>
</feature>
<dbReference type="AlphaFoldDB" id="A0A0C2VZS3"/>
<dbReference type="Proteomes" id="UP000031938">
    <property type="component" value="Unassembled WGS sequence"/>
</dbReference>
<dbReference type="STRING" id="889306.KP78_13390"/>